<keyword evidence="4" id="KW-1185">Reference proteome</keyword>
<comment type="caution">
    <text evidence="3">The sequence shown here is derived from an EMBL/GenBank/DDBJ whole genome shotgun (WGS) entry which is preliminary data.</text>
</comment>
<proteinExistence type="predicted"/>
<name>A0A8J6TY80_9FLAO</name>
<reference evidence="3" key="1">
    <citation type="submission" date="2020-09" db="EMBL/GenBank/DDBJ databases">
        <title>Taishania pollutisoli gen. nov., sp. nov., Isolated from Tetrabromobisphenol A-Contaminated Soil.</title>
        <authorList>
            <person name="Chen Q."/>
        </authorList>
    </citation>
    <scope>NUCLEOTIDE SEQUENCE</scope>
    <source>
        <strain evidence="3">CZZ-1</strain>
    </source>
</reference>
<gene>
    <name evidence="3" type="ORF">H9Y05_00345</name>
</gene>
<dbReference type="PROSITE" id="PS51257">
    <property type="entry name" value="PROKAR_LIPOPROTEIN"/>
    <property type="match status" value="1"/>
</dbReference>
<evidence type="ECO:0000256" key="1">
    <source>
        <dbReference type="ARBA" id="ARBA00017922"/>
    </source>
</evidence>
<accession>A0A8J6TY80</accession>
<dbReference type="Proteomes" id="UP000652681">
    <property type="component" value="Unassembled WGS sequence"/>
</dbReference>
<dbReference type="InterPro" id="IPR012640">
    <property type="entry name" value="Membr_lipoprot_lipid_attach_CS"/>
</dbReference>
<sequence>MKKILVILLAIVVFTGCNKEEQIEKNLWKKGGEWEVSSWTSWSDGTKTEHIGTDVLSVLFSFNEANEATVVINGGSGDAYTYKMKYYNTESELKLIDVIDSQTGEMEYPSIFYSMEWKKNNLDLRTTGGFAGGDTETLILQKKL</sequence>
<dbReference type="AlphaFoldDB" id="A0A8J6TY80"/>
<evidence type="ECO:0000256" key="2">
    <source>
        <dbReference type="ARBA" id="ARBA00022729"/>
    </source>
</evidence>
<dbReference type="Pfam" id="PF08139">
    <property type="entry name" value="LPAM_1"/>
    <property type="match status" value="1"/>
</dbReference>
<organism evidence="3 4">
    <name type="scientific">Taishania pollutisoli</name>
    <dbReference type="NCBI Taxonomy" id="2766479"/>
    <lineage>
        <taxon>Bacteria</taxon>
        <taxon>Pseudomonadati</taxon>
        <taxon>Bacteroidota</taxon>
        <taxon>Flavobacteriia</taxon>
        <taxon>Flavobacteriales</taxon>
        <taxon>Crocinitomicaceae</taxon>
        <taxon>Taishania</taxon>
    </lineage>
</organism>
<keyword evidence="2" id="KW-0732">Signal</keyword>
<evidence type="ECO:0000313" key="4">
    <source>
        <dbReference type="Proteomes" id="UP000652681"/>
    </source>
</evidence>
<dbReference type="EMBL" id="JACVEL010000001">
    <property type="protein sequence ID" value="MBC9810913.1"/>
    <property type="molecule type" value="Genomic_DNA"/>
</dbReference>
<dbReference type="RefSeq" id="WP_216713194.1">
    <property type="nucleotide sequence ID" value="NZ_JACVEL010000001.1"/>
</dbReference>
<protein>
    <recommendedName>
        <fullName evidence="1">Type IV secretion system putative lipoprotein virB7</fullName>
    </recommendedName>
</protein>
<evidence type="ECO:0000313" key="3">
    <source>
        <dbReference type="EMBL" id="MBC9810913.1"/>
    </source>
</evidence>